<sequence length="173" mass="19577">MKRREMFSTLGVGLMTTLSLPAWANGWTAKKLPKHALSLNLIQSSVLEDLSETILPETDSPGAKTLEIPKFIETMVADMYTPADQKRFKDSLLKVEDISKLLYGKPYLECSKEQKLNLLQGLNISSDKDQKWFFDTTKGLTVRAYTSSEYYLTEVAKFEFAPGRYYGCVPLNS</sequence>
<comment type="caution">
    <text evidence="2">The sequence shown here is derived from an EMBL/GenBank/DDBJ whole genome shotgun (WGS) entry which is preliminary data.</text>
</comment>
<reference evidence="3" key="1">
    <citation type="journal article" date="2019" name="Int. J. Syst. Evol. Microbiol.">
        <title>The Global Catalogue of Microorganisms (GCM) 10K type strain sequencing project: providing services to taxonomists for standard genome sequencing and annotation.</title>
        <authorList>
            <consortium name="The Broad Institute Genomics Platform"/>
            <consortium name="The Broad Institute Genome Sequencing Center for Infectious Disease"/>
            <person name="Wu L."/>
            <person name="Ma J."/>
        </authorList>
    </citation>
    <scope>NUCLEOTIDE SEQUENCE [LARGE SCALE GENOMIC DNA]</scope>
    <source>
        <strain evidence="3">CECT 7956</strain>
    </source>
</reference>
<accession>A0ABV7Z097</accession>
<dbReference type="GO" id="GO:0016491">
    <property type="term" value="F:oxidoreductase activity"/>
    <property type="evidence" value="ECO:0007669"/>
    <property type="project" value="UniProtKB-KW"/>
</dbReference>
<gene>
    <name evidence="2" type="ORF">ACFOOI_13305</name>
</gene>
<keyword evidence="1" id="KW-0732">Signal</keyword>
<protein>
    <submittedName>
        <fullName evidence="2">Gluconate 2-dehydrogenase subunit 3 family protein</fullName>
        <ecNumber evidence="2">1.-.-.-</ecNumber>
    </submittedName>
</protein>
<dbReference type="RefSeq" id="WP_379838470.1">
    <property type="nucleotide sequence ID" value="NZ_JBHRYQ010000001.1"/>
</dbReference>
<evidence type="ECO:0000256" key="1">
    <source>
        <dbReference type="SAM" id="SignalP"/>
    </source>
</evidence>
<dbReference type="EMBL" id="JBHRYQ010000001">
    <property type="protein sequence ID" value="MFC3811633.1"/>
    <property type="molecule type" value="Genomic_DNA"/>
</dbReference>
<evidence type="ECO:0000313" key="3">
    <source>
        <dbReference type="Proteomes" id="UP001595616"/>
    </source>
</evidence>
<dbReference type="EC" id="1.-.-.-" evidence="2"/>
<feature type="signal peptide" evidence="1">
    <location>
        <begin position="1"/>
        <end position="24"/>
    </location>
</feature>
<feature type="chain" id="PRO_5045495322" evidence="1">
    <location>
        <begin position="25"/>
        <end position="173"/>
    </location>
</feature>
<dbReference type="Proteomes" id="UP001595616">
    <property type="component" value="Unassembled WGS sequence"/>
</dbReference>
<organism evidence="2 3">
    <name type="scientific">Lacihabitans lacunae</name>
    <dbReference type="NCBI Taxonomy" id="1028214"/>
    <lineage>
        <taxon>Bacteria</taxon>
        <taxon>Pseudomonadati</taxon>
        <taxon>Bacteroidota</taxon>
        <taxon>Cytophagia</taxon>
        <taxon>Cytophagales</taxon>
        <taxon>Leadbetterellaceae</taxon>
        <taxon>Lacihabitans</taxon>
    </lineage>
</organism>
<evidence type="ECO:0000313" key="2">
    <source>
        <dbReference type="EMBL" id="MFC3811633.1"/>
    </source>
</evidence>
<dbReference type="Pfam" id="PF13618">
    <property type="entry name" value="Gluconate_2-dh3"/>
    <property type="match status" value="1"/>
</dbReference>
<name>A0ABV7Z097_9BACT</name>
<dbReference type="InterPro" id="IPR027056">
    <property type="entry name" value="Gluconate_2DH_su3"/>
</dbReference>
<keyword evidence="3" id="KW-1185">Reference proteome</keyword>
<proteinExistence type="predicted"/>
<keyword evidence="2" id="KW-0560">Oxidoreductase</keyword>